<evidence type="ECO:0000256" key="17">
    <source>
        <dbReference type="PIRSR" id="PIRSR000169-1"/>
    </source>
</evidence>
<keyword evidence="21" id="KW-1185">Reference proteome</keyword>
<gene>
    <name evidence="20" type="ORF">BKP64_06730</name>
</gene>
<evidence type="ECO:0000313" key="20">
    <source>
        <dbReference type="EMBL" id="AOY87889.1"/>
    </source>
</evidence>
<evidence type="ECO:0000256" key="13">
    <source>
        <dbReference type="ARBA" id="ARBA00022989"/>
    </source>
</evidence>
<evidence type="ECO:0000256" key="6">
    <source>
        <dbReference type="ARBA" id="ARBA00022475"/>
    </source>
</evidence>
<dbReference type="InterPro" id="IPR000701">
    <property type="entry name" value="SuccDH_FuR_B_TM-su"/>
</dbReference>
<evidence type="ECO:0000256" key="16">
    <source>
        <dbReference type="PIRNR" id="PIRNR000169"/>
    </source>
</evidence>
<dbReference type="AlphaFoldDB" id="A0A1D9GJX6"/>
<evidence type="ECO:0000256" key="10">
    <source>
        <dbReference type="ARBA" id="ARBA00022692"/>
    </source>
</evidence>
<feature type="transmembrane region" description="Helical" evidence="19">
    <location>
        <begin position="59"/>
        <end position="79"/>
    </location>
</feature>
<evidence type="ECO:0000256" key="9">
    <source>
        <dbReference type="ARBA" id="ARBA00022617"/>
    </source>
</evidence>
<evidence type="ECO:0000256" key="5">
    <source>
        <dbReference type="ARBA" id="ARBA00022448"/>
    </source>
</evidence>
<evidence type="ECO:0000256" key="15">
    <source>
        <dbReference type="ARBA" id="ARBA00023136"/>
    </source>
</evidence>
<keyword evidence="13 19" id="KW-1133">Transmembrane helix</keyword>
<organism evidence="20 21">
    <name type="scientific">Marinobacter salinus</name>
    <dbReference type="NCBI Taxonomy" id="1874317"/>
    <lineage>
        <taxon>Bacteria</taxon>
        <taxon>Pseudomonadati</taxon>
        <taxon>Pseudomonadota</taxon>
        <taxon>Gammaproteobacteria</taxon>
        <taxon>Pseudomonadales</taxon>
        <taxon>Marinobacteraceae</taxon>
        <taxon>Marinobacter</taxon>
    </lineage>
</organism>
<feature type="binding site" evidence="17">
    <location>
        <position position="83"/>
    </location>
    <ligand>
        <name>a ubiquinone</name>
        <dbReference type="ChEBI" id="CHEBI:16389"/>
    </ligand>
</feature>
<evidence type="ECO:0000256" key="8">
    <source>
        <dbReference type="ARBA" id="ARBA00022532"/>
    </source>
</evidence>
<dbReference type="InterPro" id="IPR014312">
    <property type="entry name" value="Succ_DH_anchor"/>
</dbReference>
<comment type="pathway">
    <text evidence="3 16">Carbohydrate metabolism; tricarboxylic acid cycle.</text>
</comment>
<feature type="binding site" description="axial binding residue" evidence="18">
    <location>
        <position position="71"/>
    </location>
    <ligand>
        <name>heme</name>
        <dbReference type="ChEBI" id="CHEBI:30413"/>
        <note>ligand shared with second transmembrane subunit</note>
    </ligand>
    <ligandPart>
        <name>Fe</name>
        <dbReference type="ChEBI" id="CHEBI:18248"/>
    </ligandPart>
</feature>
<dbReference type="NCBIfam" id="TIGR02968">
    <property type="entry name" value="succ_dehyd_anc"/>
    <property type="match status" value="1"/>
</dbReference>
<dbReference type="CDD" id="cd03494">
    <property type="entry name" value="SQR_TypeC_SdhD"/>
    <property type="match status" value="1"/>
</dbReference>
<dbReference type="GO" id="GO:0006099">
    <property type="term" value="P:tricarboxylic acid cycle"/>
    <property type="evidence" value="ECO:0007669"/>
    <property type="project" value="UniProtKB-UniRule"/>
</dbReference>
<keyword evidence="7 16" id="KW-0997">Cell inner membrane</keyword>
<keyword evidence="12 16" id="KW-0249">Electron transport</keyword>
<dbReference type="UniPathway" id="UPA00223"/>
<evidence type="ECO:0000256" key="11">
    <source>
        <dbReference type="ARBA" id="ARBA00022723"/>
    </source>
</evidence>
<dbReference type="PIRSF" id="PIRSF000169">
    <property type="entry name" value="SDH_D"/>
    <property type="match status" value="1"/>
</dbReference>
<dbReference type="Pfam" id="PF01127">
    <property type="entry name" value="Sdh_cyt"/>
    <property type="match status" value="1"/>
</dbReference>
<keyword evidence="11 18" id="KW-0479">Metal-binding</keyword>
<evidence type="ECO:0000256" key="2">
    <source>
        <dbReference type="ARBA" id="ARBA00004429"/>
    </source>
</evidence>
<evidence type="ECO:0000256" key="3">
    <source>
        <dbReference type="ARBA" id="ARBA00005163"/>
    </source>
</evidence>
<feature type="transmembrane region" description="Helical" evidence="19">
    <location>
        <begin position="21"/>
        <end position="39"/>
    </location>
</feature>
<evidence type="ECO:0000313" key="21">
    <source>
        <dbReference type="Proteomes" id="UP000177445"/>
    </source>
</evidence>
<evidence type="ECO:0000256" key="12">
    <source>
        <dbReference type="ARBA" id="ARBA00022982"/>
    </source>
</evidence>
<dbReference type="Proteomes" id="UP000177445">
    <property type="component" value="Chromosome"/>
</dbReference>
<keyword evidence="14 18" id="KW-0408">Iron</keyword>
<dbReference type="PANTHER" id="PTHR38689:SF1">
    <property type="entry name" value="SUCCINATE DEHYDROGENASE HYDROPHOBIC MEMBRANE ANCHOR SUBUNIT"/>
    <property type="match status" value="1"/>
</dbReference>
<keyword evidence="15 16" id="KW-0472">Membrane</keyword>
<dbReference type="EMBL" id="CP017715">
    <property type="protein sequence ID" value="AOY87889.1"/>
    <property type="molecule type" value="Genomic_DNA"/>
</dbReference>
<evidence type="ECO:0000256" key="4">
    <source>
        <dbReference type="ARBA" id="ARBA00019425"/>
    </source>
</evidence>
<evidence type="ECO:0000256" key="19">
    <source>
        <dbReference type="SAM" id="Phobius"/>
    </source>
</evidence>
<dbReference type="GO" id="GO:0046872">
    <property type="term" value="F:metal ion binding"/>
    <property type="evidence" value="ECO:0007669"/>
    <property type="project" value="UniProtKB-KW"/>
</dbReference>
<comment type="subcellular location">
    <subcellularLocation>
        <location evidence="2 16">Cell inner membrane</location>
        <topology evidence="2 16">Multi-pass membrane protein</topology>
    </subcellularLocation>
</comment>
<keyword evidence="6 16" id="KW-1003">Cell membrane</keyword>
<dbReference type="KEGG" id="msq:BKP64_06730"/>
<dbReference type="RefSeq" id="WP_070967657.1">
    <property type="nucleotide sequence ID" value="NZ_CP017715.1"/>
</dbReference>
<comment type="function">
    <text evidence="1 16">Membrane-anchoring subunit of succinate dehydrogenase (SDH).</text>
</comment>
<dbReference type="PANTHER" id="PTHR38689">
    <property type="entry name" value="SUCCINATE DEHYDROGENASE HYDROPHOBIC MEMBRANE ANCHOR SUBUNIT"/>
    <property type="match status" value="1"/>
</dbReference>
<proteinExistence type="predicted"/>
<accession>A0A1D9GJX6</accession>
<protein>
    <recommendedName>
        <fullName evidence="4 16">Succinate dehydrogenase hydrophobic membrane anchor subunit</fullName>
    </recommendedName>
</protein>
<comment type="cofactor">
    <cofactor evidence="18">
        <name>heme</name>
        <dbReference type="ChEBI" id="CHEBI:30413"/>
    </cofactor>
    <text evidence="18">The heme is bound between the two transmembrane subunits.</text>
</comment>
<dbReference type="GO" id="GO:0005886">
    <property type="term" value="C:plasma membrane"/>
    <property type="evidence" value="ECO:0007669"/>
    <property type="project" value="UniProtKB-SubCell"/>
</dbReference>
<reference evidence="20 21" key="1">
    <citation type="submission" date="2016-10" db="EMBL/GenBank/DDBJ databases">
        <title>Marinobacter salinus sp. nov., a moderately halophilic bacterium isolated from a tidal flat environment.</title>
        <authorList>
            <person name="Park S.-J."/>
        </authorList>
    </citation>
    <scope>NUCLEOTIDE SEQUENCE [LARGE SCALE GENOMIC DNA]</scope>
    <source>
        <strain evidence="20 21">Hb8</strain>
    </source>
</reference>
<name>A0A1D9GJX6_9GAMM</name>
<sequence length="115" mass="12996">MGMNSVTNIGRNGIQDWIIQRVSAYVLAIYTLFMLGFFATTDVDYQTWSALFGQSWFRIFTLLAVLSIGGHAWVGLWTVSTDYIKSAMQRGLFQAACILAIFVYVVWGIQIIWGL</sequence>
<keyword evidence="10 19" id="KW-0812">Transmembrane</keyword>
<evidence type="ECO:0000256" key="1">
    <source>
        <dbReference type="ARBA" id="ARBA00004050"/>
    </source>
</evidence>
<dbReference type="Gene3D" id="1.20.1300.10">
    <property type="entry name" value="Fumarate reductase/succinate dehydrogenase, transmembrane subunit"/>
    <property type="match status" value="1"/>
</dbReference>
<keyword evidence="8 16" id="KW-0816">Tricarboxylic acid cycle</keyword>
<dbReference type="GO" id="GO:0009055">
    <property type="term" value="F:electron transfer activity"/>
    <property type="evidence" value="ECO:0007669"/>
    <property type="project" value="TreeGrafter"/>
</dbReference>
<keyword evidence="9 18" id="KW-0349">Heme</keyword>
<dbReference type="InterPro" id="IPR034804">
    <property type="entry name" value="SQR/QFR_C/D"/>
</dbReference>
<evidence type="ECO:0000256" key="14">
    <source>
        <dbReference type="ARBA" id="ARBA00023004"/>
    </source>
</evidence>
<dbReference type="GO" id="GO:0020037">
    <property type="term" value="F:heme binding"/>
    <property type="evidence" value="ECO:0007669"/>
    <property type="project" value="InterPro"/>
</dbReference>
<dbReference type="STRING" id="1874317.BKP64_06730"/>
<evidence type="ECO:0000256" key="7">
    <source>
        <dbReference type="ARBA" id="ARBA00022519"/>
    </source>
</evidence>
<dbReference type="GO" id="GO:0017004">
    <property type="term" value="P:cytochrome complex assembly"/>
    <property type="evidence" value="ECO:0007669"/>
    <property type="project" value="TreeGrafter"/>
</dbReference>
<keyword evidence="5 16" id="KW-0813">Transport</keyword>
<evidence type="ECO:0000256" key="18">
    <source>
        <dbReference type="PIRSR" id="PIRSR000169-2"/>
    </source>
</evidence>
<feature type="transmembrane region" description="Helical" evidence="19">
    <location>
        <begin position="91"/>
        <end position="113"/>
    </location>
</feature>
<dbReference type="SUPFAM" id="SSF81343">
    <property type="entry name" value="Fumarate reductase respiratory complex transmembrane subunits"/>
    <property type="match status" value="1"/>
</dbReference>